<gene>
    <name evidence="2" type="ORF">R3I93_019559</name>
</gene>
<reference evidence="2 3" key="1">
    <citation type="submission" date="2024-02" db="EMBL/GenBank/DDBJ databases">
        <title>Chromosome-level genome assembly of the Eurasian Minnow (Phoxinus phoxinus).</title>
        <authorList>
            <person name="Oriowo T.O."/>
            <person name="Martin S."/>
            <person name="Stange M."/>
            <person name="Chrysostomakis Y."/>
            <person name="Brown T."/>
            <person name="Winkler S."/>
            <person name="Kukowka S."/>
            <person name="Myers E.W."/>
            <person name="Bohne A."/>
        </authorList>
    </citation>
    <scope>NUCLEOTIDE SEQUENCE [LARGE SCALE GENOMIC DNA]</scope>
    <source>
        <strain evidence="2">ZFMK-TIS-60720</strain>
        <tissue evidence="2">Whole Organism</tissue>
    </source>
</reference>
<keyword evidence="1" id="KW-0732">Signal</keyword>
<feature type="chain" id="PRO_5042839102" description="Interleukin 26" evidence="1">
    <location>
        <begin position="17"/>
        <end position="181"/>
    </location>
</feature>
<evidence type="ECO:0008006" key="4">
    <source>
        <dbReference type="Google" id="ProtNLM"/>
    </source>
</evidence>
<accession>A0AAN9GVF0</accession>
<dbReference type="Gene3D" id="1.20.1250.10">
    <property type="match status" value="1"/>
</dbReference>
<evidence type="ECO:0000256" key="1">
    <source>
        <dbReference type="SAM" id="SignalP"/>
    </source>
</evidence>
<sequence length="181" mass="21524">MRIVTLLALCAVLCCSQGHMQEECLKERIPLHMIKEMIKTSKFIREPLDRDNKPFHRILGQLKNCYKKRKLNVADLKRILEIYDEHVFQKLWKNNAHQSTKMFLEFFKRLKGNMESCFSLTPETEGKRTLSLCAREKLKKIEDTFMMPEPGVQIKAMREFHNVLVWISLSMDRSRTHKKIQ</sequence>
<dbReference type="InterPro" id="IPR009079">
    <property type="entry name" value="4_helix_cytokine-like_core"/>
</dbReference>
<dbReference type="EMBL" id="JAYKXH010000021">
    <property type="protein sequence ID" value="KAK7129950.1"/>
    <property type="molecule type" value="Genomic_DNA"/>
</dbReference>
<name>A0AAN9GVF0_9TELE</name>
<comment type="caution">
    <text evidence="2">The sequence shown here is derived from an EMBL/GenBank/DDBJ whole genome shotgun (WGS) entry which is preliminary data.</text>
</comment>
<keyword evidence="3" id="KW-1185">Reference proteome</keyword>
<evidence type="ECO:0000313" key="3">
    <source>
        <dbReference type="Proteomes" id="UP001364617"/>
    </source>
</evidence>
<protein>
    <recommendedName>
        <fullName evidence="4">Interleukin 26</fullName>
    </recommendedName>
</protein>
<dbReference type="Proteomes" id="UP001364617">
    <property type="component" value="Unassembled WGS sequence"/>
</dbReference>
<feature type="signal peptide" evidence="1">
    <location>
        <begin position="1"/>
        <end position="16"/>
    </location>
</feature>
<dbReference type="AlphaFoldDB" id="A0AAN9GVF0"/>
<evidence type="ECO:0000313" key="2">
    <source>
        <dbReference type="EMBL" id="KAK7129950.1"/>
    </source>
</evidence>
<proteinExistence type="predicted"/>
<organism evidence="2 3">
    <name type="scientific">Phoxinus phoxinus</name>
    <name type="common">Eurasian minnow</name>
    <dbReference type="NCBI Taxonomy" id="58324"/>
    <lineage>
        <taxon>Eukaryota</taxon>
        <taxon>Metazoa</taxon>
        <taxon>Chordata</taxon>
        <taxon>Craniata</taxon>
        <taxon>Vertebrata</taxon>
        <taxon>Euteleostomi</taxon>
        <taxon>Actinopterygii</taxon>
        <taxon>Neopterygii</taxon>
        <taxon>Teleostei</taxon>
        <taxon>Ostariophysi</taxon>
        <taxon>Cypriniformes</taxon>
        <taxon>Leuciscidae</taxon>
        <taxon>Phoxininae</taxon>
        <taxon>Phoxinus</taxon>
    </lineage>
</organism>